<dbReference type="PANTHER" id="PTHR33623:SF17">
    <property type="entry name" value="DUF4378 DOMAIN-CONTAINING PROTEIN"/>
    <property type="match status" value="1"/>
</dbReference>
<feature type="compositionally biased region" description="Polar residues" evidence="1">
    <location>
        <begin position="159"/>
        <end position="173"/>
    </location>
</feature>
<name>A0ABD1PCK9_9LAMI</name>
<dbReference type="PANTHER" id="PTHR33623">
    <property type="entry name" value="OS04G0572500 PROTEIN"/>
    <property type="match status" value="1"/>
</dbReference>
<dbReference type="AlphaFoldDB" id="A0ABD1PCK9"/>
<evidence type="ECO:0000313" key="2">
    <source>
        <dbReference type="EMBL" id="KAL2461626.1"/>
    </source>
</evidence>
<evidence type="ECO:0000256" key="1">
    <source>
        <dbReference type="SAM" id="MobiDB-lite"/>
    </source>
</evidence>
<reference evidence="3" key="1">
    <citation type="submission" date="2024-07" db="EMBL/GenBank/DDBJ databases">
        <title>Two chromosome-level genome assemblies of Korean endemic species Abeliophyllum distichum and Forsythia ovata (Oleaceae).</title>
        <authorList>
            <person name="Jang H."/>
        </authorList>
    </citation>
    <scope>NUCLEOTIDE SEQUENCE [LARGE SCALE GENOMIC DNA]</scope>
</reference>
<accession>A0ABD1PCK9</accession>
<feature type="region of interest" description="Disordered" evidence="1">
    <location>
        <begin position="159"/>
        <end position="186"/>
    </location>
</feature>
<sequence>MLKDFLRDDSYSSNPCKASPVLLRSRSRKAAETTISAIHKVINVVKFFPFSSVNPLVLPRSVSRKLSRRSRNRSENFQEVSVTLKVKDILRWRSFRDLVEEKSPWCTTTTTAATTALPSTATSIHDCTEEILPFQCSENALFLNKNGVEIDEKCLPKQTVGQPTNDTSGTTRNLKGELSFEESEQHSPVSVLDSLFQEEDESISPFHHQSFANIERRRCRLMQRIQEFSSLFEGEKPVYDQDEEVEVNAAEEKAKQLLGHVKAIGSAKNYESHLDHILLDFFSFELATKGNFDDFELDCEILRHAKSWINGEYNESFEWEMHEMRENYVNDMERGLTWKNKFKEEQEDLAMDLEIEVLRDLFGEFLDDFIT</sequence>
<keyword evidence="3" id="KW-1185">Reference proteome</keyword>
<evidence type="ECO:0000313" key="3">
    <source>
        <dbReference type="Proteomes" id="UP001604336"/>
    </source>
</evidence>
<gene>
    <name evidence="2" type="ORF">Adt_45046</name>
</gene>
<organism evidence="2 3">
    <name type="scientific">Abeliophyllum distichum</name>
    <dbReference type="NCBI Taxonomy" id="126358"/>
    <lineage>
        <taxon>Eukaryota</taxon>
        <taxon>Viridiplantae</taxon>
        <taxon>Streptophyta</taxon>
        <taxon>Embryophyta</taxon>
        <taxon>Tracheophyta</taxon>
        <taxon>Spermatophyta</taxon>
        <taxon>Magnoliopsida</taxon>
        <taxon>eudicotyledons</taxon>
        <taxon>Gunneridae</taxon>
        <taxon>Pentapetalae</taxon>
        <taxon>asterids</taxon>
        <taxon>lamiids</taxon>
        <taxon>Lamiales</taxon>
        <taxon>Oleaceae</taxon>
        <taxon>Forsythieae</taxon>
        <taxon>Abeliophyllum</taxon>
    </lineage>
</organism>
<dbReference type="Proteomes" id="UP001604336">
    <property type="component" value="Unassembled WGS sequence"/>
</dbReference>
<evidence type="ECO:0008006" key="4">
    <source>
        <dbReference type="Google" id="ProtNLM"/>
    </source>
</evidence>
<dbReference type="EMBL" id="JBFOLK010000014">
    <property type="protein sequence ID" value="KAL2461626.1"/>
    <property type="molecule type" value="Genomic_DNA"/>
</dbReference>
<comment type="caution">
    <text evidence="2">The sequence shown here is derived from an EMBL/GenBank/DDBJ whole genome shotgun (WGS) entry which is preliminary data.</text>
</comment>
<proteinExistence type="predicted"/>
<protein>
    <recommendedName>
        <fullName evidence="4">DUF4378 domain-containing protein</fullName>
    </recommendedName>
</protein>